<keyword evidence="1" id="KW-1185">Reference proteome</keyword>
<sequence length="143" mass="16549">MSDEETRKPQYTVFDEQGMPEYFRVVITVPRLKTKLRFPTVWKRDLDEQTCIINEISFNKKSFKFDVTIIQPRGSTPAKIRYKLAAQELPGVIILGEKESFYKFPEDGCAVLCMRKSNPGTRWPSMLGVEASPEEQRAANKQR</sequence>
<reference evidence="2" key="1">
    <citation type="submission" date="2025-08" db="UniProtKB">
        <authorList>
            <consortium name="RefSeq"/>
        </authorList>
    </citation>
    <scope>IDENTIFICATION</scope>
</reference>
<evidence type="ECO:0000313" key="1">
    <source>
        <dbReference type="Proteomes" id="UP000695022"/>
    </source>
</evidence>
<dbReference type="CDD" id="cd06463">
    <property type="entry name" value="p23_like"/>
    <property type="match status" value="1"/>
</dbReference>
<dbReference type="Proteomes" id="UP000695022">
    <property type="component" value="Unplaced"/>
</dbReference>
<protein>
    <submittedName>
        <fullName evidence="2">Uncharacterized protein LOC106806282</fullName>
    </submittedName>
</protein>
<name>A0ABM1DUN0_PRICU</name>
<dbReference type="RefSeq" id="XP_014663651.1">
    <property type="nucleotide sequence ID" value="XM_014808165.1"/>
</dbReference>
<evidence type="ECO:0000313" key="2">
    <source>
        <dbReference type="RefSeq" id="XP_014663651.1"/>
    </source>
</evidence>
<dbReference type="GeneID" id="106806282"/>
<accession>A0ABM1DUN0</accession>
<organism evidence="1 2">
    <name type="scientific">Priapulus caudatus</name>
    <name type="common">Priapulid worm</name>
    <dbReference type="NCBI Taxonomy" id="37621"/>
    <lineage>
        <taxon>Eukaryota</taxon>
        <taxon>Metazoa</taxon>
        <taxon>Ecdysozoa</taxon>
        <taxon>Scalidophora</taxon>
        <taxon>Priapulida</taxon>
        <taxon>Priapulimorpha</taxon>
        <taxon>Priapulimorphida</taxon>
        <taxon>Priapulidae</taxon>
        <taxon>Priapulus</taxon>
    </lineage>
</organism>
<gene>
    <name evidence="2" type="primary">LOC106806282</name>
</gene>
<proteinExistence type="predicted"/>